<dbReference type="Proteomes" id="UP000183077">
    <property type="component" value="Unassembled WGS sequence"/>
</dbReference>
<dbReference type="RefSeq" id="WP_038987757.1">
    <property type="nucleotide sequence ID" value="NZ_FNYS01000026.1"/>
</dbReference>
<evidence type="ECO:0000313" key="1">
    <source>
        <dbReference type="EMBL" id="KZE78759.1"/>
    </source>
</evidence>
<dbReference type="GeneID" id="82258564"/>
<name>A0A161S2Y8_9FLAO</name>
<gene>
    <name evidence="1" type="ORF">AV926_11955</name>
    <name evidence="2" type="ORF">SAMN04488018_12637</name>
</gene>
<sequence>MKKRLRTLKVGSDEYLYSTEGIGTGYISKAVEGGDKSIFVIRIFKDKYSKYALLVFFCVLDDYCIGNPLNSGVSLYNDLLRKEVRVNLNRPLFVRMALDYGLEQGWNPIEGSLELDGLALLVREGYDIQKLLPKKA</sequence>
<reference evidence="2 4" key="2">
    <citation type="submission" date="2016-10" db="EMBL/GenBank/DDBJ databases">
        <authorList>
            <person name="de Groot N.N."/>
        </authorList>
    </citation>
    <scope>NUCLEOTIDE SEQUENCE [LARGE SCALE GENOMIC DNA]</scope>
    <source>
        <strain evidence="2 4">DSM 23048</strain>
    </source>
</reference>
<dbReference type="Proteomes" id="UP000076630">
    <property type="component" value="Unassembled WGS sequence"/>
</dbReference>
<dbReference type="OrthoDB" id="2625026at2"/>
<accession>A0A161S2Y8</accession>
<evidence type="ECO:0000313" key="2">
    <source>
        <dbReference type="EMBL" id="SEJ34557.1"/>
    </source>
</evidence>
<organism evidence="1 3">
    <name type="scientific">Myroides marinus</name>
    <dbReference type="NCBI Taxonomy" id="703342"/>
    <lineage>
        <taxon>Bacteria</taxon>
        <taxon>Pseudomonadati</taxon>
        <taxon>Bacteroidota</taxon>
        <taxon>Flavobacteriia</taxon>
        <taxon>Flavobacteriales</taxon>
        <taxon>Flavobacteriaceae</taxon>
        <taxon>Myroides</taxon>
    </lineage>
</organism>
<reference evidence="1 3" key="1">
    <citation type="submission" date="2016-01" db="EMBL/GenBank/DDBJ databases">
        <title>Whole genome sequencing of Myroides marinus L41.</title>
        <authorList>
            <person name="Hong K.W."/>
        </authorList>
    </citation>
    <scope>NUCLEOTIDE SEQUENCE [LARGE SCALE GENOMIC DNA]</scope>
    <source>
        <strain evidence="1 3">L41</strain>
    </source>
</reference>
<dbReference type="AlphaFoldDB" id="A0A161S2Y8"/>
<proteinExistence type="predicted"/>
<evidence type="ECO:0000313" key="4">
    <source>
        <dbReference type="Proteomes" id="UP000183077"/>
    </source>
</evidence>
<protein>
    <submittedName>
        <fullName evidence="1">Uncharacterized protein</fullName>
    </submittedName>
</protein>
<evidence type="ECO:0000313" key="3">
    <source>
        <dbReference type="Proteomes" id="UP000076630"/>
    </source>
</evidence>
<keyword evidence="3" id="KW-1185">Reference proteome</keyword>
<dbReference type="EMBL" id="FNYS01000026">
    <property type="protein sequence ID" value="SEJ34557.1"/>
    <property type="molecule type" value="Genomic_DNA"/>
</dbReference>
<dbReference type="EMBL" id="LQNU01000062">
    <property type="protein sequence ID" value="KZE78759.1"/>
    <property type="molecule type" value="Genomic_DNA"/>
</dbReference>